<reference evidence="1" key="1">
    <citation type="submission" date="2021-06" db="EMBL/GenBank/DDBJ databases">
        <authorList>
            <person name="Kallberg Y."/>
            <person name="Tangrot J."/>
            <person name="Rosling A."/>
        </authorList>
    </citation>
    <scope>NUCLEOTIDE SEQUENCE</scope>
    <source>
        <strain evidence="1">MA461A</strain>
    </source>
</reference>
<feature type="non-terminal residue" evidence="1">
    <location>
        <position position="1"/>
    </location>
</feature>
<evidence type="ECO:0000313" key="2">
    <source>
        <dbReference type="Proteomes" id="UP000789920"/>
    </source>
</evidence>
<gene>
    <name evidence="1" type="ORF">RPERSI_LOCUS18460</name>
</gene>
<comment type="caution">
    <text evidence="1">The sequence shown here is derived from an EMBL/GenBank/DDBJ whole genome shotgun (WGS) entry which is preliminary data.</text>
</comment>
<name>A0ACA9RC09_9GLOM</name>
<keyword evidence="2" id="KW-1185">Reference proteome</keyword>
<dbReference type="Proteomes" id="UP000789920">
    <property type="component" value="Unassembled WGS sequence"/>
</dbReference>
<protein>
    <submittedName>
        <fullName evidence="1">32981_t:CDS:1</fullName>
    </submittedName>
</protein>
<evidence type="ECO:0000313" key="1">
    <source>
        <dbReference type="EMBL" id="CAG8786892.1"/>
    </source>
</evidence>
<feature type="non-terminal residue" evidence="1">
    <location>
        <position position="134"/>
    </location>
</feature>
<dbReference type="EMBL" id="CAJVQC010048908">
    <property type="protein sequence ID" value="CAG8786892.1"/>
    <property type="molecule type" value="Genomic_DNA"/>
</dbReference>
<proteinExistence type="predicted"/>
<sequence length="134" mass="15556">TISDTNFLKNDLKAICYGLGISTEGTKADLIQKIREYPTEENEIHELDPKIETLREIVQKSREKTKILPSRIDTQDEEGQSSQHQMMEDTYEKPRKSNKRRYQNDDDNEGPGALEHKMLLEFKKLETAILGFND</sequence>
<accession>A0ACA9RC09</accession>
<organism evidence="1 2">
    <name type="scientific">Racocetra persica</name>
    <dbReference type="NCBI Taxonomy" id="160502"/>
    <lineage>
        <taxon>Eukaryota</taxon>
        <taxon>Fungi</taxon>
        <taxon>Fungi incertae sedis</taxon>
        <taxon>Mucoromycota</taxon>
        <taxon>Glomeromycotina</taxon>
        <taxon>Glomeromycetes</taxon>
        <taxon>Diversisporales</taxon>
        <taxon>Gigasporaceae</taxon>
        <taxon>Racocetra</taxon>
    </lineage>
</organism>